<dbReference type="Proteomes" id="UP000604825">
    <property type="component" value="Unassembled WGS sequence"/>
</dbReference>
<dbReference type="PANTHER" id="PTHR35161">
    <property type="entry name" value="OS02G0303100 PROTEIN"/>
    <property type="match status" value="1"/>
</dbReference>
<reference evidence="2" key="1">
    <citation type="submission" date="2020-10" db="EMBL/GenBank/DDBJ databases">
        <authorList>
            <person name="Han B."/>
            <person name="Lu T."/>
            <person name="Zhao Q."/>
            <person name="Huang X."/>
            <person name="Zhao Y."/>
        </authorList>
    </citation>
    <scope>NUCLEOTIDE SEQUENCE</scope>
</reference>
<evidence type="ECO:0000313" key="2">
    <source>
        <dbReference type="EMBL" id="CAD6268694.1"/>
    </source>
</evidence>
<dbReference type="AlphaFoldDB" id="A0A811RFE4"/>
<feature type="compositionally biased region" description="Pro residues" evidence="1">
    <location>
        <begin position="160"/>
        <end position="172"/>
    </location>
</feature>
<dbReference type="OrthoDB" id="10647067at2759"/>
<dbReference type="EMBL" id="CAJGYO010000014">
    <property type="protein sequence ID" value="CAD6268694.1"/>
    <property type="molecule type" value="Genomic_DNA"/>
</dbReference>
<sequence length="213" mass="23924">MVVVSAQGYQETARFFDLHQWAAHMDLNLRWMASCIRSWLFQNQRPAPVIEVEQGLLYMMENEGFRMWDAIRDHSSLVPLVNRPDLLLRLHDHLVNVVVYVYEPERLLGGAGHVASKCHLAAFYRGSFYNSTDQTPQVQAFQLLRYHRNPSAHGLEHAVPPGPADPSTVPPAPLPAAAMPRGFVPRVAAQQGDTPVQLSGHCSFTIFNELCTL</sequence>
<proteinExistence type="predicted"/>
<accession>A0A811RFE4</accession>
<organism evidence="2 3">
    <name type="scientific">Miscanthus lutarioriparius</name>
    <dbReference type="NCBI Taxonomy" id="422564"/>
    <lineage>
        <taxon>Eukaryota</taxon>
        <taxon>Viridiplantae</taxon>
        <taxon>Streptophyta</taxon>
        <taxon>Embryophyta</taxon>
        <taxon>Tracheophyta</taxon>
        <taxon>Spermatophyta</taxon>
        <taxon>Magnoliopsida</taxon>
        <taxon>Liliopsida</taxon>
        <taxon>Poales</taxon>
        <taxon>Poaceae</taxon>
        <taxon>PACMAD clade</taxon>
        <taxon>Panicoideae</taxon>
        <taxon>Andropogonodae</taxon>
        <taxon>Andropogoneae</taxon>
        <taxon>Saccharinae</taxon>
        <taxon>Miscanthus</taxon>
    </lineage>
</organism>
<protein>
    <submittedName>
        <fullName evidence="2">Uncharacterized protein</fullName>
    </submittedName>
</protein>
<feature type="region of interest" description="Disordered" evidence="1">
    <location>
        <begin position="153"/>
        <end position="172"/>
    </location>
</feature>
<dbReference type="PANTHER" id="PTHR35161:SF10">
    <property type="match status" value="1"/>
</dbReference>
<evidence type="ECO:0000313" key="3">
    <source>
        <dbReference type="Proteomes" id="UP000604825"/>
    </source>
</evidence>
<name>A0A811RFE4_9POAL</name>
<gene>
    <name evidence="2" type="ORF">NCGR_LOCUS51999</name>
</gene>
<evidence type="ECO:0000256" key="1">
    <source>
        <dbReference type="SAM" id="MobiDB-lite"/>
    </source>
</evidence>
<comment type="caution">
    <text evidence="2">The sequence shown here is derived from an EMBL/GenBank/DDBJ whole genome shotgun (WGS) entry which is preliminary data.</text>
</comment>
<keyword evidence="3" id="KW-1185">Reference proteome</keyword>